<dbReference type="InterPro" id="IPR001279">
    <property type="entry name" value="Metallo-B-lactamas"/>
</dbReference>
<evidence type="ECO:0000313" key="9">
    <source>
        <dbReference type="Proteomes" id="UP000035444"/>
    </source>
</evidence>
<dbReference type="InterPro" id="IPR055132">
    <property type="entry name" value="RNase_J_b_CASP"/>
</dbReference>
<dbReference type="InterPro" id="IPR042173">
    <property type="entry name" value="RNase_J_2"/>
</dbReference>
<protein>
    <submittedName>
        <fullName evidence="8">RNA-metabolising metallo-beta-lactamase</fullName>
    </submittedName>
</protein>
<keyword evidence="3" id="KW-0378">Hydrolase</keyword>
<keyword evidence="1" id="KW-0540">Nuclease</keyword>
<evidence type="ECO:0000259" key="7">
    <source>
        <dbReference type="SMART" id="SM00849"/>
    </source>
</evidence>
<dbReference type="Gene3D" id="3.40.50.10710">
    <property type="entry name" value="Metallo-hydrolase/oxidoreductase"/>
    <property type="match status" value="1"/>
</dbReference>
<dbReference type="GO" id="GO:0004527">
    <property type="term" value="F:exonuclease activity"/>
    <property type="evidence" value="ECO:0007669"/>
    <property type="project" value="UniProtKB-KW"/>
</dbReference>
<proteinExistence type="predicted"/>
<organism evidence="8 9">
    <name type="scientific">Kiloniella spongiae</name>
    <dbReference type="NCBI Taxonomy" id="1489064"/>
    <lineage>
        <taxon>Bacteria</taxon>
        <taxon>Pseudomonadati</taxon>
        <taxon>Pseudomonadota</taxon>
        <taxon>Alphaproteobacteria</taxon>
        <taxon>Rhodospirillales</taxon>
        <taxon>Kiloniellaceae</taxon>
        <taxon>Kiloniella</taxon>
    </lineage>
</organism>
<dbReference type="InterPro" id="IPR041636">
    <property type="entry name" value="RNase_J_C"/>
</dbReference>
<dbReference type="SMART" id="SM00849">
    <property type="entry name" value="Lactamase_B"/>
    <property type="match status" value="1"/>
</dbReference>
<feature type="domain" description="Metallo-beta-lactamase" evidence="7">
    <location>
        <begin position="24"/>
        <end position="220"/>
    </location>
</feature>
<dbReference type="AlphaFoldDB" id="A0A0H2MH41"/>
<comment type="caution">
    <text evidence="8">The sequence shown here is derived from an EMBL/GenBank/DDBJ whole genome shotgun (WGS) entry which is preliminary data.</text>
</comment>
<dbReference type="SUPFAM" id="SSF56281">
    <property type="entry name" value="Metallo-hydrolase/oxidoreductase"/>
    <property type="match status" value="1"/>
</dbReference>
<dbReference type="STRING" id="1489064.WH96_07670"/>
<evidence type="ECO:0000256" key="2">
    <source>
        <dbReference type="ARBA" id="ARBA00022723"/>
    </source>
</evidence>
<name>A0A0H2MH41_9PROT</name>
<dbReference type="GO" id="GO:0046872">
    <property type="term" value="F:metal ion binding"/>
    <property type="evidence" value="ECO:0007669"/>
    <property type="project" value="UniProtKB-KW"/>
</dbReference>
<dbReference type="InterPro" id="IPR036866">
    <property type="entry name" value="RibonucZ/Hydroxyglut_hydro"/>
</dbReference>
<dbReference type="CDD" id="cd07714">
    <property type="entry name" value="RNaseJ_MBL-fold"/>
    <property type="match status" value="1"/>
</dbReference>
<dbReference type="OrthoDB" id="9770211at2"/>
<keyword evidence="2" id="KW-0479">Metal-binding</keyword>
<dbReference type="Pfam" id="PF07521">
    <property type="entry name" value="RMMBL"/>
    <property type="match status" value="1"/>
</dbReference>
<reference evidence="8 9" key="1">
    <citation type="submission" date="2015-03" db="EMBL/GenBank/DDBJ databases">
        <title>Genome Sequence of Kiloniella spongiae MEBiC09566, isolated from a marine sponge.</title>
        <authorList>
            <person name="Shao Z."/>
            <person name="Wang L."/>
            <person name="Li X."/>
        </authorList>
    </citation>
    <scope>NUCLEOTIDE SEQUENCE [LARGE SCALE GENOMIC DNA]</scope>
    <source>
        <strain evidence="8 9">MEBiC09566</strain>
    </source>
</reference>
<evidence type="ECO:0000256" key="3">
    <source>
        <dbReference type="ARBA" id="ARBA00022801"/>
    </source>
</evidence>
<evidence type="ECO:0000256" key="1">
    <source>
        <dbReference type="ARBA" id="ARBA00022722"/>
    </source>
</evidence>
<evidence type="ECO:0000313" key="8">
    <source>
        <dbReference type="EMBL" id="KLN61486.1"/>
    </source>
</evidence>
<keyword evidence="9" id="KW-1185">Reference proteome</keyword>
<evidence type="ECO:0000256" key="5">
    <source>
        <dbReference type="ARBA" id="ARBA00022839"/>
    </source>
</evidence>
<dbReference type="Gene3D" id="3.60.15.10">
    <property type="entry name" value="Ribonuclease Z/Hydroxyacylglutathione hydrolase-like"/>
    <property type="match status" value="1"/>
</dbReference>
<dbReference type="PATRIC" id="fig|1489064.4.peg.2785"/>
<dbReference type="InterPro" id="IPR011108">
    <property type="entry name" value="RMMBL"/>
</dbReference>
<evidence type="ECO:0000256" key="4">
    <source>
        <dbReference type="ARBA" id="ARBA00022833"/>
    </source>
</evidence>
<dbReference type="PANTHER" id="PTHR43694:SF1">
    <property type="entry name" value="RIBONUCLEASE J"/>
    <property type="match status" value="1"/>
</dbReference>
<accession>A0A0H2MH41</accession>
<dbReference type="Proteomes" id="UP000035444">
    <property type="component" value="Unassembled WGS sequence"/>
</dbReference>
<dbReference type="GO" id="GO:0003723">
    <property type="term" value="F:RNA binding"/>
    <property type="evidence" value="ECO:0007669"/>
    <property type="project" value="UniProtKB-KW"/>
</dbReference>
<dbReference type="Pfam" id="PF22505">
    <property type="entry name" value="RNase_J_b_CASP"/>
    <property type="match status" value="1"/>
</dbReference>
<dbReference type="PANTHER" id="PTHR43694">
    <property type="entry name" value="RIBONUCLEASE J"/>
    <property type="match status" value="1"/>
</dbReference>
<sequence length="561" mass="62084">MRKAVVAKKDELFFLPLGGTGEIGMNLNLYGHNGKWLMVDLGISFADGARYPGIDVIMPDPTFIEEQRENLVGLVLTHAHEDHIGAVPHLWSELRCPIYCTPFTKSMVYSKLVEAGIEDEAEITVIPVAGTFTAGPFEIELVSMTHSIPEPASLLIRTACGTVFHSGDWKFDPEPLVGPHYDKQRLQALANEDILAMVSDSTNVMSNSESGSEASVRNGLVDVIAKCTGRVAVTCFASNVARVESVMKAAEICGRRVVLLGRSMHRIYAAARENGYLKTVAPLLSEDEFSYMPKSEVLVLCTGSQGEPRSALSRLSKDGFKHVYLEEDDTIIFSSRIIPGNETSIFRLQNNLSELGVRVITDRDEHVHVSGHPGKEEVRKLYEWVQPKVSVPVHGEARHLRAHAKLAAECGVKTQIVAKNGDLIRLAPGKAEKIKEIDSGLLAIEDRRLIPIDSPIIKARQKMMYNGSAVVSLVIDEANMLADTPQLTVQGVLDLDEEFDDFEDAIDYLKDIFGTLKKSEMKNDSIVREVAIRAVRRHFNKLYSKKPVTDVHIVRLASYLD</sequence>
<evidence type="ECO:0000256" key="6">
    <source>
        <dbReference type="ARBA" id="ARBA00022884"/>
    </source>
</evidence>
<keyword evidence="4" id="KW-0862">Zinc</keyword>
<dbReference type="Gene3D" id="3.10.20.580">
    <property type="match status" value="1"/>
</dbReference>
<dbReference type="Pfam" id="PF17770">
    <property type="entry name" value="RNase_J_C"/>
    <property type="match status" value="1"/>
</dbReference>
<gene>
    <name evidence="8" type="ORF">WH96_07670</name>
</gene>
<keyword evidence="6" id="KW-0694">RNA-binding</keyword>
<dbReference type="EMBL" id="LAQL01000004">
    <property type="protein sequence ID" value="KLN61486.1"/>
    <property type="molecule type" value="Genomic_DNA"/>
</dbReference>
<dbReference type="Pfam" id="PF12706">
    <property type="entry name" value="Lactamase_B_2"/>
    <property type="match status" value="1"/>
</dbReference>
<keyword evidence="5" id="KW-0269">Exonuclease</keyword>
<dbReference type="RefSeq" id="WP_047763567.1">
    <property type="nucleotide sequence ID" value="NZ_LAQL01000004.1"/>
</dbReference>